<proteinExistence type="predicted"/>
<feature type="domain" description="Pterin-binding" evidence="9">
    <location>
        <begin position="19"/>
        <end position="264"/>
    </location>
</feature>
<name>E6Q4J2_9ZZZZ</name>
<dbReference type="PROSITE" id="PS00793">
    <property type="entry name" value="DHPS_2"/>
    <property type="match status" value="1"/>
</dbReference>
<dbReference type="PANTHER" id="PTHR20941:SF1">
    <property type="entry name" value="FOLIC ACID SYNTHESIS PROTEIN FOL1"/>
    <property type="match status" value="1"/>
</dbReference>
<evidence type="ECO:0000256" key="8">
    <source>
        <dbReference type="ARBA" id="ARBA00022909"/>
    </source>
</evidence>
<evidence type="ECO:0000256" key="7">
    <source>
        <dbReference type="ARBA" id="ARBA00022842"/>
    </source>
</evidence>
<accession>E6Q4J2</accession>
<evidence type="ECO:0000313" key="10">
    <source>
        <dbReference type="EMBL" id="CBI02103.1"/>
    </source>
</evidence>
<evidence type="ECO:0000256" key="2">
    <source>
        <dbReference type="ARBA" id="ARBA00001946"/>
    </source>
</evidence>
<dbReference type="GO" id="GO:0004156">
    <property type="term" value="F:dihydropteroate synthase activity"/>
    <property type="evidence" value="ECO:0007669"/>
    <property type="project" value="UniProtKB-EC"/>
</dbReference>
<evidence type="ECO:0000256" key="4">
    <source>
        <dbReference type="ARBA" id="ARBA00012458"/>
    </source>
</evidence>
<dbReference type="GO" id="GO:0046656">
    <property type="term" value="P:folic acid biosynthetic process"/>
    <property type="evidence" value="ECO:0007669"/>
    <property type="project" value="UniProtKB-KW"/>
</dbReference>
<evidence type="ECO:0000256" key="6">
    <source>
        <dbReference type="ARBA" id="ARBA00022723"/>
    </source>
</evidence>
<dbReference type="NCBIfam" id="TIGR01496">
    <property type="entry name" value="DHPS"/>
    <property type="match status" value="1"/>
</dbReference>
<gene>
    <name evidence="10" type="primary">sul</name>
    <name evidence="10" type="ORF">CARN4_2299</name>
</gene>
<comment type="pathway">
    <text evidence="3">Cofactor biosynthesis; tetrahydrofolate biosynthesis; 7,8-dihydrofolate from 2-amino-4-hydroxy-6-hydroxymethyl-7,8-dihydropteridine diphosphate and 4-aminobenzoate: step 1/2.</text>
</comment>
<dbReference type="EC" id="2.5.1.15" evidence="4"/>
<dbReference type="InterPro" id="IPR045031">
    <property type="entry name" value="DHP_synth-like"/>
</dbReference>
<keyword evidence="7" id="KW-0460">Magnesium</keyword>
<dbReference type="SUPFAM" id="SSF51717">
    <property type="entry name" value="Dihydropteroate synthetase-like"/>
    <property type="match status" value="1"/>
</dbReference>
<dbReference type="Pfam" id="PF00809">
    <property type="entry name" value="Pterin_bind"/>
    <property type="match status" value="1"/>
</dbReference>
<dbReference type="Gene3D" id="3.20.20.20">
    <property type="entry name" value="Dihydropteroate synthase-like"/>
    <property type="match status" value="1"/>
</dbReference>
<sequence length="280" mass="30032">MSARAFTVRGRRFIRGERTVVMGILNVTPDSFSGDGQLALGDAVKRAEAQHEAGADIIDIGGESTRPGHVPVSVAEEIERVVPVIRAVRERFADWPISIDTYKPEVAREALAAGADCINSVWGASDELLAIAVESGATLAIMHNRENLYAGEIVDEVLRALLEAARRAQQRGLPEERILLDPGIGFGKTPDQNIEVLAGLARLVALGYPTLLGTSRKSTLGMLAGRVRPEERVFATAATTAIAIAAGIDVVRVHDVAATHDVVAVSDAVVRHWRPVTWTK</sequence>
<dbReference type="GO" id="GO:0046654">
    <property type="term" value="P:tetrahydrofolate biosynthetic process"/>
    <property type="evidence" value="ECO:0007669"/>
    <property type="project" value="TreeGrafter"/>
</dbReference>
<dbReference type="EMBL" id="CABO01000029">
    <property type="protein sequence ID" value="CBI02103.1"/>
    <property type="molecule type" value="Genomic_DNA"/>
</dbReference>
<keyword evidence="8" id="KW-0289">Folate biosynthesis</keyword>
<reference evidence="10" key="1">
    <citation type="submission" date="2009-10" db="EMBL/GenBank/DDBJ databases">
        <title>Diversity of trophic interactions inside an arsenic-rich microbial ecosystem.</title>
        <authorList>
            <person name="Bertin P.N."/>
            <person name="Heinrich-Salmeron A."/>
            <person name="Pelletier E."/>
            <person name="Goulhen-Chollet F."/>
            <person name="Arsene-Ploetze F."/>
            <person name="Gallien S."/>
            <person name="Calteau A."/>
            <person name="Vallenet D."/>
            <person name="Casiot C."/>
            <person name="Chane-Woon-Ming B."/>
            <person name="Giloteaux L."/>
            <person name="Barakat M."/>
            <person name="Bonnefoy V."/>
            <person name="Bruneel O."/>
            <person name="Chandler M."/>
            <person name="Cleiss J."/>
            <person name="Duran R."/>
            <person name="Elbaz-Poulichet F."/>
            <person name="Fonknechten N."/>
            <person name="Lauga B."/>
            <person name="Mornico D."/>
            <person name="Ortet P."/>
            <person name="Schaeffer C."/>
            <person name="Siguier P."/>
            <person name="Alexander Thil Smith A."/>
            <person name="Van Dorsselaer A."/>
            <person name="Weissenbach J."/>
            <person name="Medigue C."/>
            <person name="Le Paslier D."/>
        </authorList>
    </citation>
    <scope>NUCLEOTIDE SEQUENCE</scope>
</reference>
<evidence type="ECO:0000259" key="9">
    <source>
        <dbReference type="PROSITE" id="PS50972"/>
    </source>
</evidence>
<comment type="catalytic activity">
    <reaction evidence="1">
        <text>(7,8-dihydropterin-6-yl)methyl diphosphate + 4-aminobenzoate = 7,8-dihydropteroate + diphosphate</text>
        <dbReference type="Rhea" id="RHEA:19949"/>
        <dbReference type="ChEBI" id="CHEBI:17836"/>
        <dbReference type="ChEBI" id="CHEBI:17839"/>
        <dbReference type="ChEBI" id="CHEBI:33019"/>
        <dbReference type="ChEBI" id="CHEBI:72950"/>
        <dbReference type="EC" id="2.5.1.15"/>
    </reaction>
</comment>
<evidence type="ECO:0000256" key="3">
    <source>
        <dbReference type="ARBA" id="ARBA00004763"/>
    </source>
</evidence>
<keyword evidence="5 10" id="KW-0808">Transferase</keyword>
<comment type="caution">
    <text evidence="10">The sequence shown here is derived from an EMBL/GenBank/DDBJ whole genome shotgun (WGS) entry which is preliminary data.</text>
</comment>
<protein>
    <recommendedName>
        <fullName evidence="4">dihydropteroate synthase</fullName>
        <ecNumber evidence="4">2.5.1.15</ecNumber>
    </recommendedName>
</protein>
<dbReference type="InterPro" id="IPR011005">
    <property type="entry name" value="Dihydropteroate_synth-like_sf"/>
</dbReference>
<comment type="cofactor">
    <cofactor evidence="2">
        <name>Mg(2+)</name>
        <dbReference type="ChEBI" id="CHEBI:18420"/>
    </cofactor>
</comment>
<dbReference type="PANTHER" id="PTHR20941">
    <property type="entry name" value="FOLATE SYNTHESIS PROTEINS"/>
    <property type="match status" value="1"/>
</dbReference>
<dbReference type="InterPro" id="IPR006390">
    <property type="entry name" value="DHP_synth_dom"/>
</dbReference>
<evidence type="ECO:0000256" key="1">
    <source>
        <dbReference type="ARBA" id="ARBA00000012"/>
    </source>
</evidence>
<keyword evidence="6" id="KW-0479">Metal-binding</keyword>
<dbReference type="GO" id="GO:0046872">
    <property type="term" value="F:metal ion binding"/>
    <property type="evidence" value="ECO:0007669"/>
    <property type="project" value="UniProtKB-KW"/>
</dbReference>
<dbReference type="InterPro" id="IPR000489">
    <property type="entry name" value="Pterin-binding_dom"/>
</dbReference>
<evidence type="ECO:0000256" key="5">
    <source>
        <dbReference type="ARBA" id="ARBA00022679"/>
    </source>
</evidence>
<organism evidence="10">
    <name type="scientific">mine drainage metagenome</name>
    <dbReference type="NCBI Taxonomy" id="410659"/>
    <lineage>
        <taxon>unclassified sequences</taxon>
        <taxon>metagenomes</taxon>
        <taxon>ecological metagenomes</taxon>
    </lineage>
</organism>
<dbReference type="AlphaFoldDB" id="E6Q4J2"/>
<dbReference type="CDD" id="cd00739">
    <property type="entry name" value="DHPS"/>
    <property type="match status" value="1"/>
</dbReference>
<dbReference type="PROSITE" id="PS50972">
    <property type="entry name" value="PTERIN_BINDING"/>
    <property type="match status" value="1"/>
</dbReference>